<evidence type="ECO:0000259" key="1">
    <source>
        <dbReference type="PROSITE" id="PS50097"/>
    </source>
</evidence>
<evidence type="ECO:0000313" key="2">
    <source>
        <dbReference type="EMBL" id="PTB38268.1"/>
    </source>
</evidence>
<dbReference type="InterPro" id="IPR000210">
    <property type="entry name" value="BTB/POZ_dom"/>
</dbReference>
<name>A0A2T3Z0D3_TRIA4</name>
<dbReference type="EMBL" id="KZ679266">
    <property type="protein sequence ID" value="PTB38268.1"/>
    <property type="molecule type" value="Genomic_DNA"/>
</dbReference>
<dbReference type="InterPro" id="IPR011333">
    <property type="entry name" value="SKP1/BTB/POZ_sf"/>
</dbReference>
<gene>
    <name evidence="2" type="ORF">M441DRAFT_60528</name>
</gene>
<dbReference type="Gene3D" id="3.30.710.10">
    <property type="entry name" value="Potassium Channel Kv1.1, Chain A"/>
    <property type="match status" value="1"/>
</dbReference>
<dbReference type="PANTHER" id="PTHR47843">
    <property type="entry name" value="BTB DOMAIN-CONTAINING PROTEIN-RELATED"/>
    <property type="match status" value="1"/>
</dbReference>
<dbReference type="AlphaFoldDB" id="A0A2T3Z0D3"/>
<dbReference type="OrthoDB" id="9997739at2759"/>
<feature type="domain" description="BTB" evidence="1">
    <location>
        <begin position="13"/>
        <end position="82"/>
    </location>
</feature>
<proteinExistence type="predicted"/>
<dbReference type="Proteomes" id="UP000240493">
    <property type="component" value="Unassembled WGS sequence"/>
</dbReference>
<sequence>MASMPYKDITSSPPFTFVVGPDEKEHTIHSALVAHQSEALNALINGGMKESIERRVIWKEISDEVFIGFSQYVYTGDYDETKPSKRAPIQAAPIRNFGSSSRKGVKSGMSESIGVTKKQMLWNRFQALYPLPSQAPAPSLGSSAGYDYTDVFLSHARMYVFADYYGIGRLQFLALNKLRRALTSFNLQAESYGDIIQLVRYSFEQTVENWVQDDELRSLICLYAACKVEDLWKDTEFKDIMKTLPDFSTGLITAMLYRLD</sequence>
<evidence type="ECO:0000313" key="3">
    <source>
        <dbReference type="Proteomes" id="UP000240493"/>
    </source>
</evidence>
<organism evidence="2 3">
    <name type="scientific">Trichoderma asperellum (strain ATCC 204424 / CBS 433.97 / NBRC 101777)</name>
    <dbReference type="NCBI Taxonomy" id="1042311"/>
    <lineage>
        <taxon>Eukaryota</taxon>
        <taxon>Fungi</taxon>
        <taxon>Dikarya</taxon>
        <taxon>Ascomycota</taxon>
        <taxon>Pezizomycotina</taxon>
        <taxon>Sordariomycetes</taxon>
        <taxon>Hypocreomycetidae</taxon>
        <taxon>Hypocreales</taxon>
        <taxon>Hypocreaceae</taxon>
        <taxon>Trichoderma</taxon>
    </lineage>
</organism>
<dbReference type="PROSITE" id="PS50097">
    <property type="entry name" value="BTB"/>
    <property type="match status" value="1"/>
</dbReference>
<accession>A0A2T3Z0D3</accession>
<dbReference type="STRING" id="1042311.A0A2T3Z0D3"/>
<dbReference type="SUPFAM" id="SSF54695">
    <property type="entry name" value="POZ domain"/>
    <property type="match status" value="1"/>
</dbReference>
<dbReference type="PANTHER" id="PTHR47843:SF5">
    <property type="entry name" value="BTB_POZ DOMAIN PROTEIN"/>
    <property type="match status" value="1"/>
</dbReference>
<keyword evidence="3" id="KW-1185">Reference proteome</keyword>
<protein>
    <recommendedName>
        <fullName evidence="1">BTB domain-containing protein</fullName>
    </recommendedName>
</protein>
<reference evidence="2 3" key="1">
    <citation type="submission" date="2016-07" db="EMBL/GenBank/DDBJ databases">
        <title>Multiple horizontal gene transfer events from other fungi enriched the ability of initially mycotrophic Trichoderma (Ascomycota) to feed on dead plant biomass.</title>
        <authorList>
            <consortium name="DOE Joint Genome Institute"/>
            <person name="Aerts A."/>
            <person name="Atanasova L."/>
            <person name="Chenthamara K."/>
            <person name="Zhang J."/>
            <person name="Grujic M."/>
            <person name="Henrissat B."/>
            <person name="Kuo A."/>
            <person name="Salamov A."/>
            <person name="Lipzen A."/>
            <person name="Labutti K."/>
            <person name="Barry K."/>
            <person name="Miao Y."/>
            <person name="Rahimi M.J."/>
            <person name="Shen Q."/>
            <person name="Grigoriev I.V."/>
            <person name="Kubicek C.P."/>
            <person name="Druzhinina I.S."/>
        </authorList>
    </citation>
    <scope>NUCLEOTIDE SEQUENCE [LARGE SCALE GENOMIC DNA]</scope>
    <source>
        <strain evidence="2 3">CBS 433.97</strain>
    </source>
</reference>